<dbReference type="Proteomes" id="UP001500363">
    <property type="component" value="Unassembled WGS sequence"/>
</dbReference>
<gene>
    <name evidence="1" type="ORF">GCM10009741_61350</name>
</gene>
<evidence type="ECO:0000313" key="1">
    <source>
        <dbReference type="EMBL" id="GAA1549115.1"/>
    </source>
</evidence>
<keyword evidence="2" id="KW-1185">Reference proteome</keyword>
<comment type="caution">
    <text evidence="1">The sequence shown here is derived from an EMBL/GenBank/DDBJ whole genome shotgun (WGS) entry which is preliminary data.</text>
</comment>
<protein>
    <recommendedName>
        <fullName evidence="3">SUKH-4 immunity protein of toxin-antitoxin system</fullName>
    </recommendedName>
</protein>
<accession>A0ABN2BZG3</accession>
<evidence type="ECO:0008006" key="3">
    <source>
        <dbReference type="Google" id="ProtNLM"/>
    </source>
</evidence>
<proteinExistence type="predicted"/>
<evidence type="ECO:0000313" key="2">
    <source>
        <dbReference type="Proteomes" id="UP001500363"/>
    </source>
</evidence>
<dbReference type="RefSeq" id="WP_344180405.1">
    <property type="nucleotide sequence ID" value="NZ_BAAANC010000003.1"/>
</dbReference>
<dbReference type="EMBL" id="BAAANC010000003">
    <property type="protein sequence ID" value="GAA1549115.1"/>
    <property type="molecule type" value="Genomic_DNA"/>
</dbReference>
<name>A0ABN2BZG3_9ACTN</name>
<reference evidence="1 2" key="1">
    <citation type="journal article" date="2019" name="Int. J. Syst. Evol. Microbiol.">
        <title>The Global Catalogue of Microorganisms (GCM) 10K type strain sequencing project: providing services to taxonomists for standard genome sequencing and annotation.</title>
        <authorList>
            <consortium name="The Broad Institute Genomics Platform"/>
            <consortium name="The Broad Institute Genome Sequencing Center for Infectious Disease"/>
            <person name="Wu L."/>
            <person name="Ma J."/>
        </authorList>
    </citation>
    <scope>NUCLEOTIDE SEQUENCE [LARGE SCALE GENOMIC DNA]</scope>
    <source>
        <strain evidence="1 2">JCM 14303</strain>
    </source>
</reference>
<organism evidence="1 2">
    <name type="scientific">Kribbella lupini</name>
    <dbReference type="NCBI Taxonomy" id="291602"/>
    <lineage>
        <taxon>Bacteria</taxon>
        <taxon>Bacillati</taxon>
        <taxon>Actinomycetota</taxon>
        <taxon>Actinomycetes</taxon>
        <taxon>Propionibacteriales</taxon>
        <taxon>Kribbellaceae</taxon>
        <taxon>Kribbella</taxon>
    </lineage>
</organism>
<sequence length="191" mass="21097">MPDVPASFRQDWIRLWNLAERLTTAHPRSRLFSEPEHPSTIFGFAGLFLDSPYEPGRVSDYPNGPQNAFAFASTGGDGVHFCALFGPADSPTTTVVLCVPLADEPNHVVGTSLPEFLALGCLTGYNLDDLAYHGPYALPDRPEIPEESARAFLLRALTEEFGLAPWPDVVSRHAELQNQYGHDIEWSPYPD</sequence>